<protein>
    <submittedName>
        <fullName evidence="2">Uncharacterized protein</fullName>
    </submittedName>
</protein>
<sequence>MKRCTDGLYVPRSTLQCALLKKCVPCCYKIIAYGSADMEPNQRPELCPRSAFESRQAPELLSNNMNSLIIHDSSLSFTWSIRSHVASSEVVLKEAKATLLKSNPELTKKLKKLGNKVHFECTMEDIGDYGAFDCVMWNQPDNAQVQTFFDNAVLAPNGQILITCPLSATKSIIDCVAQTRYKHVGTLVFDRCSYPGYKVSHECETLVFACDGTENVFSTCKAIEDGYKNWTAEEWNSASLITPMTPVLLSHIQAILRDKSNFPKKEKTQKKVGQEEKQQKKKQFGEDYEEDEVDYVQMYGLKPKGKAHKIKRKQEYEANQEGKLRPTKRKLPVKVENGKKKKACSKWNMQLWANDLSDSMLLNDVELFDMLPDATDDAFAIENERNNLLKKKERERKVLYRRRLKEEFHYLTKLSRELETKRDRLQRQQQQRLMEVQVPGHQEAMAQWATIAKELRQRNIAALHLNQSLRESLRHQLNLTMSYQRSLFHLNLALTTEAQKSSIYRLLQEHLEEGMDVNLRSKWTNAKDTENQCNIILNEDQTDIEQVEVIRCIRRRRSDPNDVVNSIWQCLIGESTHNVPATRIAQRLDTIDNQTCYTRVYFCDDFAPFALNLVQHRYAFPDKQVIVYRTMDIPEKDDMLQKDILKWYVVCWVEITKDDCDTMIKEYIRYTQVGSGGLLPLLISCRADETNVASQLRAWMHHVVSSLYSCCT</sequence>
<feature type="region of interest" description="Disordered" evidence="1">
    <location>
        <begin position="263"/>
        <end position="285"/>
    </location>
</feature>
<gene>
    <name evidence="2" type="ORF">THRCLA_08437</name>
</gene>
<organism evidence="2 3">
    <name type="scientific">Thraustotheca clavata</name>
    <dbReference type="NCBI Taxonomy" id="74557"/>
    <lineage>
        <taxon>Eukaryota</taxon>
        <taxon>Sar</taxon>
        <taxon>Stramenopiles</taxon>
        <taxon>Oomycota</taxon>
        <taxon>Saprolegniomycetes</taxon>
        <taxon>Saprolegniales</taxon>
        <taxon>Achlyaceae</taxon>
        <taxon>Thraustotheca</taxon>
    </lineage>
</organism>
<evidence type="ECO:0000256" key="1">
    <source>
        <dbReference type="SAM" id="MobiDB-lite"/>
    </source>
</evidence>
<dbReference type="STRING" id="74557.A0A1V9Z639"/>
<accession>A0A1V9Z639</accession>
<keyword evidence="3" id="KW-1185">Reference proteome</keyword>
<dbReference type="AlphaFoldDB" id="A0A1V9Z639"/>
<name>A0A1V9Z639_9STRA</name>
<feature type="non-terminal residue" evidence="2">
    <location>
        <position position="712"/>
    </location>
</feature>
<evidence type="ECO:0000313" key="3">
    <source>
        <dbReference type="Proteomes" id="UP000243217"/>
    </source>
</evidence>
<dbReference type="EMBL" id="JNBS01002251">
    <property type="protein sequence ID" value="OQR93465.1"/>
    <property type="molecule type" value="Genomic_DNA"/>
</dbReference>
<dbReference type="OrthoDB" id="75282at2759"/>
<reference evidence="2 3" key="1">
    <citation type="journal article" date="2014" name="Genome Biol. Evol.">
        <title>The secreted proteins of Achlya hypogyna and Thraustotheca clavata identify the ancestral oomycete secretome and reveal gene acquisitions by horizontal gene transfer.</title>
        <authorList>
            <person name="Misner I."/>
            <person name="Blouin N."/>
            <person name="Leonard G."/>
            <person name="Richards T.A."/>
            <person name="Lane C.E."/>
        </authorList>
    </citation>
    <scope>NUCLEOTIDE SEQUENCE [LARGE SCALE GENOMIC DNA]</scope>
    <source>
        <strain evidence="2 3">ATCC 34112</strain>
    </source>
</reference>
<evidence type="ECO:0000313" key="2">
    <source>
        <dbReference type="EMBL" id="OQR93465.1"/>
    </source>
</evidence>
<proteinExistence type="predicted"/>
<comment type="caution">
    <text evidence="2">The sequence shown here is derived from an EMBL/GenBank/DDBJ whole genome shotgun (WGS) entry which is preliminary data.</text>
</comment>
<dbReference type="Proteomes" id="UP000243217">
    <property type="component" value="Unassembled WGS sequence"/>
</dbReference>